<name>A0A6L9SDU0_9ACTN</name>
<sequence>MSGSEEFIRPAMSRRNLLLAGTAGVAGAAGLIHSSQALAAGPSAPPGGTSAPPAPSEPLDLEPSEVSAMALITRDYLGTTGCKLYYEPSGNPNSFTFNDTFYNQLSSWKNFIYNNAPDSWGWPSRIYSYGAYVDKPGMHGSGRAFDIGKIVYKNSSGTTHTISMRYDVWHGGSNAALYRRRYWGAAASFARRFRHVITYADNSTHHNHIHADNAIYGSTTDCYYSTGSTSQTYIVQGCCRVVWGLGTALDGDYGPETERHSTQVLRRIGRSSGNITNKYNFRAFLTASFRKAVGTQSY</sequence>
<dbReference type="RefSeq" id="WP_163742613.1">
    <property type="nucleotide sequence ID" value="NZ_JAAGOA010000020.1"/>
</dbReference>
<dbReference type="PROSITE" id="PS51318">
    <property type="entry name" value="TAT"/>
    <property type="match status" value="1"/>
</dbReference>
<comment type="caution">
    <text evidence="2">The sequence shown here is derived from an EMBL/GenBank/DDBJ whole genome shotgun (WGS) entry which is preliminary data.</text>
</comment>
<reference evidence="2 3" key="1">
    <citation type="submission" date="2020-02" db="EMBL/GenBank/DDBJ databases">
        <authorList>
            <person name="Li X.-J."/>
            <person name="Han X.-M."/>
        </authorList>
    </citation>
    <scope>NUCLEOTIDE SEQUENCE [LARGE SCALE GENOMIC DNA]</scope>
    <source>
        <strain evidence="2 3">CCTCC AB 2017055</strain>
    </source>
</reference>
<dbReference type="InterPro" id="IPR006311">
    <property type="entry name" value="TAT_signal"/>
</dbReference>
<evidence type="ECO:0000313" key="3">
    <source>
        <dbReference type="Proteomes" id="UP000475214"/>
    </source>
</evidence>
<feature type="region of interest" description="Disordered" evidence="1">
    <location>
        <begin position="39"/>
        <end position="62"/>
    </location>
</feature>
<accession>A0A6L9SDU0</accession>
<gene>
    <name evidence="2" type="ORF">G1H10_23820</name>
</gene>
<dbReference type="EMBL" id="JAAGOA010000020">
    <property type="protein sequence ID" value="NEE03199.1"/>
    <property type="molecule type" value="Genomic_DNA"/>
</dbReference>
<dbReference type="Proteomes" id="UP000475214">
    <property type="component" value="Unassembled WGS sequence"/>
</dbReference>
<protein>
    <submittedName>
        <fullName evidence="2">Extensin family protein</fullName>
    </submittedName>
</protein>
<evidence type="ECO:0000313" key="2">
    <source>
        <dbReference type="EMBL" id="NEE03199.1"/>
    </source>
</evidence>
<organism evidence="2 3">
    <name type="scientific">Phytoactinopolyspora halotolerans</name>
    <dbReference type="NCBI Taxonomy" id="1981512"/>
    <lineage>
        <taxon>Bacteria</taxon>
        <taxon>Bacillati</taxon>
        <taxon>Actinomycetota</taxon>
        <taxon>Actinomycetes</taxon>
        <taxon>Jiangellales</taxon>
        <taxon>Jiangellaceae</taxon>
        <taxon>Phytoactinopolyspora</taxon>
    </lineage>
</organism>
<proteinExistence type="predicted"/>
<dbReference type="AlphaFoldDB" id="A0A6L9SDU0"/>
<keyword evidence="3" id="KW-1185">Reference proteome</keyword>
<feature type="compositionally biased region" description="Low complexity" evidence="1">
    <location>
        <begin position="39"/>
        <end position="51"/>
    </location>
</feature>
<evidence type="ECO:0000256" key="1">
    <source>
        <dbReference type="SAM" id="MobiDB-lite"/>
    </source>
</evidence>